<dbReference type="GO" id="GO:0008448">
    <property type="term" value="F:N-acetylglucosamine-6-phosphate deacetylase activity"/>
    <property type="evidence" value="ECO:0007669"/>
    <property type="project" value="UniProtKB-EC"/>
</dbReference>
<dbReference type="GO" id="GO:0046872">
    <property type="term" value="F:metal ion binding"/>
    <property type="evidence" value="ECO:0007669"/>
    <property type="project" value="UniProtKB-KW"/>
</dbReference>
<dbReference type="RefSeq" id="WP_073342606.1">
    <property type="nucleotide sequence ID" value="NZ_FQVH01000009.1"/>
</dbReference>
<dbReference type="NCBIfam" id="TIGR00221">
    <property type="entry name" value="nagA"/>
    <property type="match status" value="1"/>
</dbReference>
<evidence type="ECO:0000256" key="7">
    <source>
        <dbReference type="ARBA" id="ARBA00047647"/>
    </source>
</evidence>
<dbReference type="InterPro" id="IPR003764">
    <property type="entry name" value="GlcNAc_6-P_deAcase"/>
</dbReference>
<feature type="binding site" evidence="11">
    <location>
        <position position="199"/>
    </location>
    <ligand>
        <name>Zn(2+)</name>
        <dbReference type="ChEBI" id="CHEBI:29105"/>
    </ligand>
</feature>
<evidence type="ECO:0000256" key="2">
    <source>
        <dbReference type="ARBA" id="ARBA00011899"/>
    </source>
</evidence>
<dbReference type="InterPro" id="IPR006680">
    <property type="entry name" value="Amidohydro-rel"/>
</dbReference>
<accession>A0A1M4Y461</accession>
<dbReference type="AlphaFoldDB" id="A0A1M4Y461"/>
<dbReference type="EMBL" id="FQVH01000009">
    <property type="protein sequence ID" value="SHF00272.1"/>
    <property type="molecule type" value="Genomic_DNA"/>
</dbReference>
<dbReference type="Gene3D" id="3.20.20.140">
    <property type="entry name" value="Metal-dependent hydrolases"/>
    <property type="match status" value="1"/>
</dbReference>
<dbReference type="InterPro" id="IPR032466">
    <property type="entry name" value="Metal_Hydrolase"/>
</dbReference>
<dbReference type="InterPro" id="IPR011059">
    <property type="entry name" value="Metal-dep_hydrolase_composite"/>
</dbReference>
<evidence type="ECO:0000313" key="13">
    <source>
        <dbReference type="EMBL" id="SHF00272.1"/>
    </source>
</evidence>
<protein>
    <recommendedName>
        <fullName evidence="3">N-acetylglucosamine-6-phosphate deacetylase</fullName>
        <ecNumber evidence="2">3.5.1.25</ecNumber>
    </recommendedName>
</protein>
<feature type="binding site" evidence="11">
    <location>
        <position position="220"/>
    </location>
    <ligand>
        <name>Zn(2+)</name>
        <dbReference type="ChEBI" id="CHEBI:29105"/>
    </ligand>
</feature>
<dbReference type="PANTHER" id="PTHR11113:SF14">
    <property type="entry name" value="N-ACETYLGLUCOSAMINE-6-PHOSPHATE DEACETYLASE"/>
    <property type="match status" value="1"/>
</dbReference>
<dbReference type="CDD" id="cd00854">
    <property type="entry name" value="NagA"/>
    <property type="match status" value="1"/>
</dbReference>
<dbReference type="STRING" id="1121256.SAMN02746089_01146"/>
<dbReference type="PANTHER" id="PTHR11113">
    <property type="entry name" value="N-ACETYLGLUCOSAMINE-6-PHOSPHATE DEACETYLASE"/>
    <property type="match status" value="1"/>
</dbReference>
<feature type="domain" description="Amidohydrolase-related" evidence="12">
    <location>
        <begin position="56"/>
        <end position="392"/>
    </location>
</feature>
<keyword evidence="6 9" id="KW-0119">Carbohydrate metabolism</keyword>
<keyword evidence="5 9" id="KW-0378">Hydrolase</keyword>
<dbReference type="PIRSF" id="PIRSF038994">
    <property type="entry name" value="NagA"/>
    <property type="match status" value="1"/>
</dbReference>
<keyword evidence="4 11" id="KW-0479">Metal-binding</keyword>
<feature type="active site" description="Proton donor/acceptor" evidence="10">
    <location>
        <position position="282"/>
    </location>
</feature>
<dbReference type="SUPFAM" id="SSF51556">
    <property type="entry name" value="Metallo-dependent hydrolases"/>
    <property type="match status" value="1"/>
</dbReference>
<dbReference type="SUPFAM" id="SSF51338">
    <property type="entry name" value="Composite domain of metallo-dependent hydrolases"/>
    <property type="match status" value="1"/>
</dbReference>
<evidence type="ECO:0000256" key="3">
    <source>
        <dbReference type="ARBA" id="ARBA00018029"/>
    </source>
</evidence>
<dbReference type="FunFam" id="3.20.20.140:FF:000004">
    <property type="entry name" value="N-acetylglucosamine-6-phosphate deacetylase"/>
    <property type="match status" value="1"/>
</dbReference>
<feature type="binding site" evidence="11">
    <location>
        <position position="134"/>
    </location>
    <ligand>
        <name>Zn(2+)</name>
        <dbReference type="ChEBI" id="CHEBI:29105"/>
    </ligand>
</feature>
<evidence type="ECO:0000256" key="4">
    <source>
        <dbReference type="ARBA" id="ARBA00022723"/>
    </source>
</evidence>
<dbReference type="Gene3D" id="2.30.40.10">
    <property type="entry name" value="Urease, subunit C, domain 1"/>
    <property type="match status" value="1"/>
</dbReference>
<sequence>MDDLILIKNGRVLTPFREIKDGMVVINNGKIDYVGFYNKDIADNFTGKVIDAGGMYISPGFIDIHTHGGGGHDLMDGTVDAVLGMAKAHALHGTTTIVPTTLTAPIGDIYKALDNVKEAKRVCEFPTILGVHLEGPYFSKAQKGAQDERYLRIPAKGEVDKLIGYSDDIVRVSAAPEIEGGLELGRYLKSRGIVASIGHSDATYDDVVMAVENGYTHVTHLYSGMSGVRRINAFRVAGVIESALLMDELTVEIIADGKHLPPPLLKLIYKIKGADKIALVTDSMRAAGMPEGEYILGSLKGGQKVVVEDGVAKLMDRSAFAGSVATADLLVGNMIRLAGAPVLDAVKMMTSTPAKIMHIDDSKGSLSKGKDADVVIFDDDINIKHVISVGKVIL</sequence>
<comment type="catalytic activity">
    <reaction evidence="7">
        <text>N-acetyl-D-glucosamine 6-phosphate + H2O = D-glucosamine 6-phosphate + acetate</text>
        <dbReference type="Rhea" id="RHEA:22936"/>
        <dbReference type="ChEBI" id="CHEBI:15377"/>
        <dbReference type="ChEBI" id="CHEBI:30089"/>
        <dbReference type="ChEBI" id="CHEBI:57513"/>
        <dbReference type="ChEBI" id="CHEBI:58725"/>
        <dbReference type="EC" id="3.5.1.25"/>
    </reaction>
</comment>
<dbReference type="OrthoDB" id="9776488at2"/>
<organism evidence="13 14">
    <name type="scientific">Caldanaerobius fijiensis DSM 17918</name>
    <dbReference type="NCBI Taxonomy" id="1121256"/>
    <lineage>
        <taxon>Bacteria</taxon>
        <taxon>Bacillati</taxon>
        <taxon>Bacillota</taxon>
        <taxon>Clostridia</taxon>
        <taxon>Thermoanaerobacterales</taxon>
        <taxon>Thermoanaerobacteraceae</taxon>
        <taxon>Caldanaerobius</taxon>
    </lineage>
</organism>
<name>A0A1M4Y461_9THEO</name>
<evidence type="ECO:0000256" key="6">
    <source>
        <dbReference type="ARBA" id="ARBA00023277"/>
    </source>
</evidence>
<dbReference type="Pfam" id="PF01979">
    <property type="entry name" value="Amidohydro_1"/>
    <property type="match status" value="1"/>
</dbReference>
<keyword evidence="14" id="KW-1185">Reference proteome</keyword>
<dbReference type="GO" id="GO:0006046">
    <property type="term" value="P:N-acetylglucosamine catabolic process"/>
    <property type="evidence" value="ECO:0007669"/>
    <property type="project" value="TreeGrafter"/>
</dbReference>
<evidence type="ECO:0000256" key="11">
    <source>
        <dbReference type="PIRSR" id="PIRSR038994-3"/>
    </source>
</evidence>
<gene>
    <name evidence="13" type="ORF">SAMN02746089_01146</name>
</gene>
<proteinExistence type="inferred from homology"/>
<comment type="similarity">
    <text evidence="1 9">Belongs to the metallo-dependent hydrolases superfamily. NagA family.</text>
</comment>
<evidence type="ECO:0000313" key="14">
    <source>
        <dbReference type="Proteomes" id="UP000184088"/>
    </source>
</evidence>
<evidence type="ECO:0000256" key="5">
    <source>
        <dbReference type="ARBA" id="ARBA00022801"/>
    </source>
</evidence>
<evidence type="ECO:0000256" key="10">
    <source>
        <dbReference type="PIRSR" id="PIRSR038994-1"/>
    </source>
</evidence>
<comment type="cofactor">
    <cofactor evidence="11">
        <name>a divalent metal cation</name>
        <dbReference type="ChEBI" id="CHEBI:60240"/>
    </cofactor>
    <text evidence="11">Binds 1 divalent metal cation per subunit.</text>
</comment>
<evidence type="ECO:0000256" key="1">
    <source>
        <dbReference type="ARBA" id="ARBA00010716"/>
    </source>
</evidence>
<reference evidence="13 14" key="1">
    <citation type="submission" date="2016-11" db="EMBL/GenBank/DDBJ databases">
        <authorList>
            <person name="Jaros S."/>
            <person name="Januszkiewicz K."/>
            <person name="Wedrychowicz H."/>
        </authorList>
    </citation>
    <scope>NUCLEOTIDE SEQUENCE [LARGE SCALE GENOMIC DNA]</scope>
    <source>
        <strain evidence="13 14">DSM 17918</strain>
    </source>
</reference>
<evidence type="ECO:0000256" key="9">
    <source>
        <dbReference type="PIRNR" id="PIRNR038994"/>
    </source>
</evidence>
<dbReference type="Proteomes" id="UP000184088">
    <property type="component" value="Unassembled WGS sequence"/>
</dbReference>
<evidence type="ECO:0000256" key="8">
    <source>
        <dbReference type="ARBA" id="ARBA00060590"/>
    </source>
</evidence>
<comment type="pathway">
    <text evidence="8">Amino-sugar metabolism; N-acetylneuraminate degradation; D-fructose 6-phosphate from N-acetylneuraminate: step 4/5.</text>
</comment>
<evidence type="ECO:0000259" key="12">
    <source>
        <dbReference type="Pfam" id="PF01979"/>
    </source>
</evidence>
<dbReference type="EC" id="3.5.1.25" evidence="2"/>